<dbReference type="GO" id="GO:1990699">
    <property type="term" value="F:palmitoleyl hydrolase activity"/>
    <property type="evidence" value="ECO:0000318"/>
    <property type="project" value="GO_Central"/>
</dbReference>
<evidence type="ECO:0008006" key="5">
    <source>
        <dbReference type="Google" id="ProtNLM"/>
    </source>
</evidence>
<comment type="similarity">
    <text evidence="1">Belongs to the pectinacetylesterase family. Notum subfamily.</text>
</comment>
<dbReference type="OMA" id="SKRDWVN"/>
<keyword evidence="4" id="KW-1185">Reference proteome</keyword>
<dbReference type="PANTHER" id="PTHR21562">
    <property type="entry name" value="NOTUM-RELATED"/>
    <property type="match status" value="1"/>
</dbReference>
<feature type="region of interest" description="Disordered" evidence="2">
    <location>
        <begin position="366"/>
        <end position="387"/>
    </location>
</feature>
<feature type="non-terminal residue" evidence="3">
    <location>
        <position position="416"/>
    </location>
</feature>
<dbReference type="InParanoid" id="A7RPB3"/>
<evidence type="ECO:0000313" key="4">
    <source>
        <dbReference type="Proteomes" id="UP000001593"/>
    </source>
</evidence>
<name>A7RPB3_NEMVE</name>
<dbReference type="ESTHER" id="nemve-a7rpb3">
    <property type="family name" value="Pectinacetylesterase-Notum"/>
</dbReference>
<dbReference type="eggNOG" id="KOG4287">
    <property type="taxonomic scope" value="Eukaryota"/>
</dbReference>
<dbReference type="EMBL" id="DS469525">
    <property type="protein sequence ID" value="EDO46655.1"/>
    <property type="molecule type" value="Genomic_DNA"/>
</dbReference>
<gene>
    <name evidence="3" type="ORF">NEMVEDRAFT_v1g88708</name>
</gene>
<reference evidence="3 4" key="1">
    <citation type="journal article" date="2007" name="Science">
        <title>Sea anemone genome reveals ancestral eumetazoan gene repertoire and genomic organization.</title>
        <authorList>
            <person name="Putnam N.H."/>
            <person name="Srivastava M."/>
            <person name="Hellsten U."/>
            <person name="Dirks B."/>
            <person name="Chapman J."/>
            <person name="Salamov A."/>
            <person name="Terry A."/>
            <person name="Shapiro H."/>
            <person name="Lindquist E."/>
            <person name="Kapitonov V.V."/>
            <person name="Jurka J."/>
            <person name="Genikhovich G."/>
            <person name="Grigoriev I.V."/>
            <person name="Lucas S.M."/>
            <person name="Steele R.E."/>
            <person name="Finnerty J.R."/>
            <person name="Technau U."/>
            <person name="Martindale M.Q."/>
            <person name="Rokhsar D.S."/>
        </authorList>
    </citation>
    <scope>NUCLEOTIDE SEQUENCE [LARGE SCALE GENOMIC DNA]</scope>
    <source>
        <strain evidence="4">CH2 X CH6</strain>
    </source>
</reference>
<dbReference type="InterPro" id="IPR004963">
    <property type="entry name" value="PAE/NOTUM"/>
</dbReference>
<protein>
    <recommendedName>
        <fullName evidence="5">Notum</fullName>
    </recommendedName>
</protein>
<dbReference type="STRING" id="45351.A7RPB3"/>
<proteinExistence type="inferred from homology"/>
<dbReference type="GO" id="GO:0090090">
    <property type="term" value="P:negative regulation of canonical Wnt signaling pathway"/>
    <property type="evidence" value="ECO:0000318"/>
    <property type="project" value="GO_Central"/>
</dbReference>
<dbReference type="Proteomes" id="UP000001593">
    <property type="component" value="Unassembled WGS sequence"/>
</dbReference>
<dbReference type="PANTHER" id="PTHR21562:SF122">
    <property type="entry name" value="PALMITOLEOYL-PROTEIN CARBOXYLESTERASE NOTUM"/>
    <property type="match status" value="1"/>
</dbReference>
<dbReference type="AlphaFoldDB" id="A7RPB3"/>
<dbReference type="HOGENOM" id="CLU_026533_1_1_1"/>
<feature type="compositionally biased region" description="Basic residues" evidence="2">
    <location>
        <begin position="370"/>
        <end position="380"/>
    </location>
</feature>
<accession>A7RPB3</accession>
<evidence type="ECO:0000256" key="2">
    <source>
        <dbReference type="SAM" id="MobiDB-lite"/>
    </source>
</evidence>
<dbReference type="Pfam" id="PF03283">
    <property type="entry name" value="PAE"/>
    <property type="match status" value="1"/>
</dbReference>
<sequence length="416" mass="47086">MDLQAQLRYMAQQLQACEGDLPSLSAFDLKLHYLTDVNTTCNDGSPAGYYLKESPKSKRWLVYLEGGWFCYNQMSCNIRANSQMRYLMTSKNWSKTKRGNGMLSPQPEENPNWWNANHVLIPYCSSDAWSGNASRHETGEKFSFLGARILEKVIEDLLPRGLYNAKHLLLAGSSAGGIGVILNLDRISTKLHAMGFAVEVRGLADSGWYLSDRPFESSCPPGVKECGPVKTIKEGMMYWRGIVPENCTKENLLQPWMCYFGETVYPTITAPLFIFQWLYDEAQLALDGSIQPRGIQTIDLKQIKTIFKIGRKIRESLKRARVRHVFSPACISHTILTHSSWLNIRLKGASLNDILTCWYHTDGHEDGHGKHGHGKHGHGKHGPENQHHWSTHQVDHCLYIQCNPTCPIPRNPFTGK</sequence>
<evidence type="ECO:0000313" key="3">
    <source>
        <dbReference type="EMBL" id="EDO46655.1"/>
    </source>
</evidence>
<dbReference type="PhylomeDB" id="A7RPB3"/>
<organism evidence="3 4">
    <name type="scientific">Nematostella vectensis</name>
    <name type="common">Starlet sea anemone</name>
    <dbReference type="NCBI Taxonomy" id="45351"/>
    <lineage>
        <taxon>Eukaryota</taxon>
        <taxon>Metazoa</taxon>
        <taxon>Cnidaria</taxon>
        <taxon>Anthozoa</taxon>
        <taxon>Hexacorallia</taxon>
        <taxon>Actiniaria</taxon>
        <taxon>Edwardsiidae</taxon>
        <taxon>Nematostella</taxon>
    </lineage>
</organism>
<evidence type="ECO:0000256" key="1">
    <source>
        <dbReference type="ARBA" id="ARBA00010213"/>
    </source>
</evidence>